<dbReference type="InterPro" id="IPR036291">
    <property type="entry name" value="NAD(P)-bd_dom_sf"/>
</dbReference>
<dbReference type="PRINTS" id="PR00081">
    <property type="entry name" value="GDHRDH"/>
</dbReference>
<dbReference type="SUPFAM" id="SSF51735">
    <property type="entry name" value="NAD(P)-binding Rossmann-fold domains"/>
    <property type="match status" value="1"/>
</dbReference>
<feature type="domain" description="Ketoreductase" evidence="4">
    <location>
        <begin position="25"/>
        <end position="165"/>
    </location>
</feature>
<gene>
    <name evidence="5" type="ORF">Q5761_09390</name>
</gene>
<dbReference type="SMART" id="SM00822">
    <property type="entry name" value="PKS_KR"/>
    <property type="match status" value="1"/>
</dbReference>
<dbReference type="Proteomes" id="UP001304683">
    <property type="component" value="Chromosome"/>
</dbReference>
<dbReference type="RefSeq" id="WP_318750389.1">
    <property type="nucleotide sequence ID" value="NZ_CP132508.1"/>
</dbReference>
<dbReference type="Pfam" id="PF13561">
    <property type="entry name" value="adh_short_C2"/>
    <property type="match status" value="1"/>
</dbReference>
<sequence length="271" mass="29165">MSQPCVEPTEVDVMRVQELFDLTGRVALVTGGSRGLGLQMATALAEAGAKVAITARRQPGLEEAAAILRQQGHDCLPVVCDISRFETIAPTVEKVVEHYGGIDILVNNAGMTWKASPEDITLEEWQRVVDTNVTGTFLMTQAVGRVMIRQGRGGKIINIASVAGLRGSDPAVMDTIAYNTTKAAVINMTRDLAVKWARYGIYVNCIAPGFFPTRMTRVTLERFGDRIRQQNPLGRVGGDDDLKGVTVLLASRASDFITGQVFVVDGGASAK</sequence>
<accession>A0ABZ0QM52</accession>
<comment type="similarity">
    <text evidence="1">Belongs to the short-chain dehydrogenases/reductases (SDR) family.</text>
</comment>
<dbReference type="InterPro" id="IPR002347">
    <property type="entry name" value="SDR_fam"/>
</dbReference>
<dbReference type="InterPro" id="IPR057326">
    <property type="entry name" value="KR_dom"/>
</dbReference>
<evidence type="ECO:0000259" key="4">
    <source>
        <dbReference type="SMART" id="SM00822"/>
    </source>
</evidence>
<protein>
    <submittedName>
        <fullName evidence="5">SDR family oxidoreductase</fullName>
    </submittedName>
</protein>
<organism evidence="5 6">
    <name type="scientific">Thermaerobacter composti</name>
    <dbReference type="NCBI Taxonomy" id="554949"/>
    <lineage>
        <taxon>Bacteria</taxon>
        <taxon>Bacillati</taxon>
        <taxon>Bacillota</taxon>
        <taxon>Clostridia</taxon>
        <taxon>Eubacteriales</taxon>
        <taxon>Clostridiales Family XVII. Incertae Sedis</taxon>
        <taxon>Thermaerobacter</taxon>
    </lineage>
</organism>
<evidence type="ECO:0000313" key="6">
    <source>
        <dbReference type="Proteomes" id="UP001304683"/>
    </source>
</evidence>
<evidence type="ECO:0000256" key="1">
    <source>
        <dbReference type="ARBA" id="ARBA00006484"/>
    </source>
</evidence>
<dbReference type="NCBIfam" id="NF006070">
    <property type="entry name" value="PRK08213.1"/>
    <property type="match status" value="1"/>
</dbReference>
<dbReference type="NCBIfam" id="NF005559">
    <property type="entry name" value="PRK07231.1"/>
    <property type="match status" value="1"/>
</dbReference>
<proteinExistence type="inferred from homology"/>
<dbReference type="PANTHER" id="PTHR43618">
    <property type="entry name" value="7-ALPHA-HYDROXYSTEROID DEHYDROGENASE"/>
    <property type="match status" value="1"/>
</dbReference>
<evidence type="ECO:0000313" key="5">
    <source>
        <dbReference type="EMBL" id="WPD18566.1"/>
    </source>
</evidence>
<dbReference type="InterPro" id="IPR052178">
    <property type="entry name" value="Sec_Metab_Biosynth_SDR"/>
</dbReference>
<dbReference type="PRINTS" id="PR00080">
    <property type="entry name" value="SDRFAMILY"/>
</dbReference>
<keyword evidence="3" id="KW-0560">Oxidoreductase</keyword>
<dbReference type="InterPro" id="IPR020904">
    <property type="entry name" value="Sc_DH/Rdtase_CS"/>
</dbReference>
<dbReference type="PANTHER" id="PTHR43618:SF8">
    <property type="entry name" value="7ALPHA-HYDROXYSTEROID DEHYDROGENASE"/>
    <property type="match status" value="1"/>
</dbReference>
<keyword evidence="2" id="KW-0521">NADP</keyword>
<dbReference type="EMBL" id="CP132508">
    <property type="protein sequence ID" value="WPD18566.1"/>
    <property type="molecule type" value="Genomic_DNA"/>
</dbReference>
<reference evidence="5 6" key="1">
    <citation type="submission" date="2023-08" db="EMBL/GenBank/DDBJ databases">
        <title>Genome sequence of Thermaerobacter compostii strain Ins1, a spore-forming filamentous bacterium isolated from a deep geothermal reservoir.</title>
        <authorList>
            <person name="Bregnard D."/>
            <person name="Gonzalez D."/>
            <person name="Junier P."/>
        </authorList>
    </citation>
    <scope>NUCLEOTIDE SEQUENCE [LARGE SCALE GENOMIC DNA]</scope>
    <source>
        <strain evidence="5 6">Ins1</strain>
    </source>
</reference>
<name>A0ABZ0QM52_9FIRM</name>
<dbReference type="Gene3D" id="3.40.50.720">
    <property type="entry name" value="NAD(P)-binding Rossmann-like Domain"/>
    <property type="match status" value="1"/>
</dbReference>
<evidence type="ECO:0000256" key="2">
    <source>
        <dbReference type="ARBA" id="ARBA00022857"/>
    </source>
</evidence>
<keyword evidence="6" id="KW-1185">Reference proteome</keyword>
<dbReference type="PROSITE" id="PS00061">
    <property type="entry name" value="ADH_SHORT"/>
    <property type="match status" value="1"/>
</dbReference>
<evidence type="ECO:0000256" key="3">
    <source>
        <dbReference type="ARBA" id="ARBA00023002"/>
    </source>
</evidence>